<protein>
    <recommendedName>
        <fullName evidence="3">Alpha beta-hydrolase</fullName>
    </recommendedName>
</protein>
<keyword evidence="2" id="KW-1185">Reference proteome</keyword>
<proteinExistence type="predicted"/>
<dbReference type="InterPro" id="IPR029058">
    <property type="entry name" value="AB_hydrolase_fold"/>
</dbReference>
<dbReference type="EMBL" id="MU790607">
    <property type="protein sequence ID" value="KAJ3996600.1"/>
    <property type="molecule type" value="Genomic_DNA"/>
</dbReference>
<comment type="caution">
    <text evidence="1">The sequence shown here is derived from an EMBL/GenBank/DDBJ whole genome shotgun (WGS) entry which is preliminary data.</text>
</comment>
<evidence type="ECO:0008006" key="3">
    <source>
        <dbReference type="Google" id="ProtNLM"/>
    </source>
</evidence>
<reference evidence="1" key="1">
    <citation type="submission" date="2022-08" db="EMBL/GenBank/DDBJ databases">
        <authorList>
            <consortium name="DOE Joint Genome Institute"/>
            <person name="Min B."/>
            <person name="Riley R."/>
            <person name="Sierra-Patev S."/>
            <person name="Naranjo-Ortiz M."/>
            <person name="Looney B."/>
            <person name="Konkel Z."/>
            <person name="Slot J.C."/>
            <person name="Sakamoto Y."/>
            <person name="Steenwyk J.L."/>
            <person name="Rokas A."/>
            <person name="Carro J."/>
            <person name="Camarero S."/>
            <person name="Ferreira P."/>
            <person name="Molpeceres G."/>
            <person name="Ruiz-Duenas F.J."/>
            <person name="Serrano A."/>
            <person name="Henrissat B."/>
            <person name="Drula E."/>
            <person name="Hughes K.W."/>
            <person name="Mata J.L."/>
            <person name="Ishikawa N.K."/>
            <person name="Vargas-Isla R."/>
            <person name="Ushijima S."/>
            <person name="Smith C.A."/>
            <person name="Ahrendt S."/>
            <person name="Andreopoulos W."/>
            <person name="He G."/>
            <person name="Labutti K."/>
            <person name="Lipzen A."/>
            <person name="Ng V."/>
            <person name="Sandor L."/>
            <person name="Barry K."/>
            <person name="Martinez A.T."/>
            <person name="Xiao Y."/>
            <person name="Gibbons J.G."/>
            <person name="Terashima K."/>
            <person name="Hibbett D.S."/>
            <person name="Grigoriev I.V."/>
        </authorList>
    </citation>
    <scope>NUCLEOTIDE SEQUENCE</scope>
    <source>
        <strain evidence="1">TFB10827</strain>
    </source>
</reference>
<evidence type="ECO:0000313" key="2">
    <source>
        <dbReference type="Proteomes" id="UP001163828"/>
    </source>
</evidence>
<dbReference type="Gene3D" id="3.40.50.1820">
    <property type="entry name" value="alpha/beta hydrolase"/>
    <property type="match status" value="1"/>
</dbReference>
<organism evidence="1 2">
    <name type="scientific">Lentinula boryana</name>
    <dbReference type="NCBI Taxonomy" id="40481"/>
    <lineage>
        <taxon>Eukaryota</taxon>
        <taxon>Fungi</taxon>
        <taxon>Dikarya</taxon>
        <taxon>Basidiomycota</taxon>
        <taxon>Agaricomycotina</taxon>
        <taxon>Agaricomycetes</taxon>
        <taxon>Agaricomycetidae</taxon>
        <taxon>Agaricales</taxon>
        <taxon>Marasmiineae</taxon>
        <taxon>Omphalotaceae</taxon>
        <taxon>Lentinula</taxon>
    </lineage>
</organism>
<accession>A0ABQ8QDK6</accession>
<name>A0ABQ8QDK6_9AGAR</name>
<sequence length="206" mass="22934">MSSTSSTFVNLTYKTCGKVPITLDVYPLTATITTARAKAKNEVPAVLWFHGGGFTFANCTNFFRNGSRSELTMQAMLSSLQNTVLFLQNQSLCGIRWLHFRDPKEGFLTVQRICAEARSVRFSMLVPLGKVWTTWGVTSVAALRSSLSCSILWYGGGFLCTMDACLEKERRQNSNMGAPAGTWDCFSDVLSLAPSSWRRRNVNFKL</sequence>
<dbReference type="Proteomes" id="UP001163828">
    <property type="component" value="Unassembled WGS sequence"/>
</dbReference>
<gene>
    <name evidence="1" type="ORF">F5050DRAFT_1711956</name>
</gene>
<evidence type="ECO:0000313" key="1">
    <source>
        <dbReference type="EMBL" id="KAJ3996600.1"/>
    </source>
</evidence>